<dbReference type="EMBL" id="OMOF01000085">
    <property type="protein sequence ID" value="SPF37179.1"/>
    <property type="molecule type" value="Genomic_DNA"/>
</dbReference>
<name>A0A2U3KBZ3_9FIRM</name>
<dbReference type="Proteomes" id="UP000238916">
    <property type="component" value="Unassembled WGS sequence"/>
</dbReference>
<protein>
    <recommendedName>
        <fullName evidence="1">Domain X domain-containing protein</fullName>
    </recommendedName>
</protein>
<evidence type="ECO:0000313" key="3">
    <source>
        <dbReference type="Proteomes" id="UP000238916"/>
    </source>
</evidence>
<evidence type="ECO:0000313" key="2">
    <source>
        <dbReference type="EMBL" id="SPF37179.1"/>
    </source>
</evidence>
<feature type="domain" description="Domain X" evidence="1">
    <location>
        <begin position="12"/>
        <end position="103"/>
    </location>
</feature>
<dbReference type="GO" id="GO:0005737">
    <property type="term" value="C:cytoplasm"/>
    <property type="evidence" value="ECO:0007669"/>
    <property type="project" value="UniProtKB-ARBA"/>
</dbReference>
<dbReference type="GO" id="GO:0006397">
    <property type="term" value="P:mRNA processing"/>
    <property type="evidence" value="ECO:0007669"/>
    <property type="project" value="InterPro"/>
</dbReference>
<gene>
    <name evidence="2" type="ORF">SBF1_1750004</name>
</gene>
<organism evidence="2 3">
    <name type="scientific">Candidatus Desulfosporosinus infrequens</name>
    <dbReference type="NCBI Taxonomy" id="2043169"/>
    <lineage>
        <taxon>Bacteria</taxon>
        <taxon>Bacillati</taxon>
        <taxon>Bacillota</taxon>
        <taxon>Clostridia</taxon>
        <taxon>Eubacteriales</taxon>
        <taxon>Desulfitobacteriaceae</taxon>
        <taxon>Desulfosporosinus</taxon>
    </lineage>
</organism>
<reference evidence="3" key="1">
    <citation type="submission" date="2018-02" db="EMBL/GenBank/DDBJ databases">
        <authorList>
            <person name="Hausmann B."/>
        </authorList>
    </citation>
    <scope>NUCLEOTIDE SEQUENCE [LARGE SCALE GENOMIC DNA]</scope>
    <source>
        <strain evidence="3">Peat soil MAG SbF1</strain>
    </source>
</reference>
<dbReference type="Pfam" id="PF01348">
    <property type="entry name" value="Intron_maturas2"/>
    <property type="match status" value="1"/>
</dbReference>
<accession>A0A2U3KBZ3</accession>
<dbReference type="AlphaFoldDB" id="A0A2U3KBZ3"/>
<dbReference type="InterPro" id="IPR024937">
    <property type="entry name" value="Domain_X"/>
</dbReference>
<proteinExistence type="predicted"/>
<sequence length="139" mass="16581">MIGFRIPDKKMKNKAMLYKKGGKPTQRRELTINSDFDIIAQYQSEFRGFAQYYLLAYNAHQLHHLKRTMELSLARTLANKYKTTVNIIFKKYKTTRETDGKNYKVIQTEVIREGKNRWSRTSKGLNSDLRRTLLLRMHY</sequence>
<evidence type="ECO:0000259" key="1">
    <source>
        <dbReference type="Pfam" id="PF01348"/>
    </source>
</evidence>